<keyword evidence="3" id="KW-1185">Reference proteome</keyword>
<dbReference type="Proteomes" id="UP001168821">
    <property type="component" value="Unassembled WGS sequence"/>
</dbReference>
<gene>
    <name evidence="2" type="ORF">Zmor_022082</name>
</gene>
<accession>A0AA38HIW1</accession>
<sequence>MAPLTTSLETFLRVYSNLTPQMVFKTRLFRHLKLLQWNANGVRCRKDELLQLFQSEDVDVALLSDALDSGRSSSTLQLHKVPSWPSSHTRRWSSYSGAVKPRVHPQT</sequence>
<evidence type="ECO:0000313" key="3">
    <source>
        <dbReference type="Proteomes" id="UP001168821"/>
    </source>
</evidence>
<feature type="region of interest" description="Disordered" evidence="1">
    <location>
        <begin position="70"/>
        <end position="107"/>
    </location>
</feature>
<dbReference type="SUPFAM" id="SSF56219">
    <property type="entry name" value="DNase I-like"/>
    <property type="match status" value="1"/>
</dbReference>
<feature type="compositionally biased region" description="Polar residues" evidence="1">
    <location>
        <begin position="84"/>
        <end position="96"/>
    </location>
</feature>
<organism evidence="2 3">
    <name type="scientific">Zophobas morio</name>
    <dbReference type="NCBI Taxonomy" id="2755281"/>
    <lineage>
        <taxon>Eukaryota</taxon>
        <taxon>Metazoa</taxon>
        <taxon>Ecdysozoa</taxon>
        <taxon>Arthropoda</taxon>
        <taxon>Hexapoda</taxon>
        <taxon>Insecta</taxon>
        <taxon>Pterygota</taxon>
        <taxon>Neoptera</taxon>
        <taxon>Endopterygota</taxon>
        <taxon>Coleoptera</taxon>
        <taxon>Polyphaga</taxon>
        <taxon>Cucujiformia</taxon>
        <taxon>Tenebrionidae</taxon>
        <taxon>Zophobas</taxon>
    </lineage>
</organism>
<proteinExistence type="predicted"/>
<dbReference type="InterPro" id="IPR036691">
    <property type="entry name" value="Endo/exonu/phosph_ase_sf"/>
</dbReference>
<name>A0AA38HIW1_9CUCU</name>
<protein>
    <submittedName>
        <fullName evidence="2">Uncharacterized protein</fullName>
    </submittedName>
</protein>
<dbReference type="EMBL" id="JALNTZ010000637">
    <property type="protein sequence ID" value="KAJ3632114.1"/>
    <property type="molecule type" value="Genomic_DNA"/>
</dbReference>
<evidence type="ECO:0000256" key="1">
    <source>
        <dbReference type="SAM" id="MobiDB-lite"/>
    </source>
</evidence>
<comment type="caution">
    <text evidence="2">The sequence shown here is derived from an EMBL/GenBank/DDBJ whole genome shotgun (WGS) entry which is preliminary data.</text>
</comment>
<reference evidence="2" key="1">
    <citation type="journal article" date="2023" name="G3 (Bethesda)">
        <title>Whole genome assemblies of Zophobas morio and Tenebrio molitor.</title>
        <authorList>
            <person name="Kaur S."/>
            <person name="Stinson S.A."/>
            <person name="diCenzo G.C."/>
        </authorList>
    </citation>
    <scope>NUCLEOTIDE SEQUENCE</scope>
    <source>
        <strain evidence="2">QUZm001</strain>
    </source>
</reference>
<dbReference type="Gene3D" id="3.60.10.10">
    <property type="entry name" value="Endonuclease/exonuclease/phosphatase"/>
    <property type="match status" value="1"/>
</dbReference>
<evidence type="ECO:0000313" key="2">
    <source>
        <dbReference type="EMBL" id="KAJ3632114.1"/>
    </source>
</evidence>
<dbReference type="AlphaFoldDB" id="A0AA38HIW1"/>